<dbReference type="PANTHER" id="PTHR33406">
    <property type="entry name" value="MEMBRANE PROTEIN MJ1562-RELATED"/>
    <property type="match status" value="1"/>
</dbReference>
<dbReference type="AlphaFoldDB" id="M5B4M1"/>
<sequence>MSNNNSTVQPDSRAAASQFDRSSGSLLERVFFQNRVTFLLVTLCVTLFFCFQAAQLTVNASFEKMMPSSHEYIQNYRAFANNLRSLGNAVNVVVENKNGSIYDAEYQQTLREINDRVFLIKGVDRAFVKSLWMASVRWTAVTEEGFDGGPVMPPDYDGSPKSIEQLRANVEKAGLKGSLVALDERSSAMFVPLLERDPETGDQLDYKAFTDSISAINADFQSRGVELHVIGFAKLMGDLITGLMEVLGYFLVAAVVVSVIVYWYSRCVISTSVVVGCSLIGVAWQLGAMQLFGFVLDPFSILVPFLVFAIGVSHGSQMINGVIQDIGEGADRYVAARLTYRRLCLAGFAALVSDALGFAVISVIDIPAIRDLALQATIGVAALIITNLVFIPVVLSFTGISARAARSASAVEHGEHRISRWLGRFAEKRNAAVVLVVVALLTIAGFIHGLKISIGDVDAGAPELRVDSAYNMDVAYIAEHYGLSNDLFAVIVTTPEGGLGNFETLLQIDRLEQQLRDLPGVQITESAASMARMFTPAGFEGSPKWYTISRSAFVTNDAVDNVFTSRPGLINDSRTVAPIIAYLNDHKAETLQSVTRVVEAFAAENNNEQRKFLLAAGNAGVDAATNEAVAKANNQMLVLVYVAVILLCWITFRSWRAVVVAIVPLIVVSTLSQSLMVILGIGLKVATLPVVALGVGIGVDYALYLLTAYMLFLRQGMSARRAYTSALVTTGKVVLLVGVTLTAAVATWIWSPIKFQADMGLLLGFMFLGNMLAALIIIPALACFLLKPEAEAVTPKSSGETASQTDSVSKVTCQMSAA</sequence>
<organism evidence="9">
    <name type="scientific">Pseudomonas putida</name>
    <name type="common">Arthrobacter siderocapsulatus</name>
    <dbReference type="NCBI Taxonomy" id="303"/>
    <lineage>
        <taxon>Bacteria</taxon>
        <taxon>Pseudomonadati</taxon>
        <taxon>Pseudomonadota</taxon>
        <taxon>Gammaproteobacteria</taxon>
        <taxon>Pseudomonadales</taxon>
        <taxon>Pseudomonadaceae</taxon>
        <taxon>Pseudomonas</taxon>
    </lineage>
</organism>
<feature type="transmembrane region" description="Helical" evidence="7">
    <location>
        <begin position="272"/>
        <end position="295"/>
    </location>
</feature>
<evidence type="ECO:0000313" key="9">
    <source>
        <dbReference type="EMBL" id="BAN13306.1"/>
    </source>
</evidence>
<feature type="transmembrane region" description="Helical" evidence="7">
    <location>
        <begin position="246"/>
        <end position="265"/>
    </location>
</feature>
<evidence type="ECO:0000256" key="7">
    <source>
        <dbReference type="SAM" id="Phobius"/>
    </source>
</evidence>
<name>M5B4M1_PSEPU</name>
<evidence type="ECO:0000259" key="8">
    <source>
        <dbReference type="PROSITE" id="PS50156"/>
    </source>
</evidence>
<comment type="subcellular location">
    <subcellularLocation>
        <location evidence="1">Cell membrane</location>
        <topology evidence="1">Multi-pass membrane protein</topology>
    </subcellularLocation>
</comment>
<feature type="transmembrane region" description="Helical" evidence="7">
    <location>
        <begin position="659"/>
        <end position="682"/>
    </location>
</feature>
<dbReference type="Gene3D" id="1.20.1640.10">
    <property type="entry name" value="Multidrug efflux transporter AcrB transmembrane domain"/>
    <property type="match status" value="2"/>
</dbReference>
<evidence type="ECO:0000256" key="1">
    <source>
        <dbReference type="ARBA" id="ARBA00004651"/>
    </source>
</evidence>
<dbReference type="SUPFAM" id="SSF82866">
    <property type="entry name" value="Multidrug efflux transporter AcrB transmembrane domain"/>
    <property type="match status" value="2"/>
</dbReference>
<evidence type="ECO:0000256" key="6">
    <source>
        <dbReference type="SAM" id="MobiDB-lite"/>
    </source>
</evidence>
<dbReference type="InterPro" id="IPR000731">
    <property type="entry name" value="SSD"/>
</dbReference>
<dbReference type="InterPro" id="IPR004869">
    <property type="entry name" value="MMPL_dom"/>
</dbReference>
<dbReference type="GO" id="GO:0005886">
    <property type="term" value="C:plasma membrane"/>
    <property type="evidence" value="ECO:0007669"/>
    <property type="project" value="UniProtKB-SubCell"/>
</dbReference>
<geneLocation type="plasmid" evidence="9">
    <name>CAM</name>
</geneLocation>
<feature type="transmembrane region" description="Helical" evidence="7">
    <location>
        <begin position="36"/>
        <end position="58"/>
    </location>
</feature>
<dbReference type="Pfam" id="PF03176">
    <property type="entry name" value="MMPL"/>
    <property type="match status" value="2"/>
</dbReference>
<accession>M5B4M1</accession>
<feature type="transmembrane region" description="Helical" evidence="7">
    <location>
        <begin position="343"/>
        <end position="364"/>
    </location>
</feature>
<feature type="transmembrane region" description="Helical" evidence="7">
    <location>
        <begin position="636"/>
        <end position="652"/>
    </location>
</feature>
<feature type="transmembrane region" description="Helical" evidence="7">
    <location>
        <begin position="376"/>
        <end position="397"/>
    </location>
</feature>
<reference evidence="9" key="1">
    <citation type="journal article" date="2012" name="Appl. Environ. Microbiol.">
        <title>Cloning, Baeyer-Villiger biooxidations, and structures of the camphor pathway 2-oxo-Delta(3)-4,5,5-trimethylcyclopentenylacetyl-coenzyme A monooxygenase of Pseudomonas putida ATCC 17453.</title>
        <authorList>
            <person name="Leisch H."/>
            <person name="Shi R."/>
            <person name="Grosse S."/>
            <person name="Morley K."/>
            <person name="Bergeron H."/>
            <person name="Cygler M."/>
            <person name="Iwaki H."/>
            <person name="Hasegawa Y."/>
            <person name="Lau P.C.K."/>
        </authorList>
    </citation>
    <scope>NUCLEOTIDE SEQUENCE</scope>
    <source>
        <strain evidence="9">ATCC 17453</strain>
        <plasmid evidence="9">CAM</plasmid>
    </source>
</reference>
<keyword evidence="3 7" id="KW-0812">Transmembrane</keyword>
<keyword evidence="9" id="KW-0614">Plasmid</keyword>
<keyword evidence="5 7" id="KW-0472">Membrane</keyword>
<reference evidence="9" key="2">
    <citation type="journal article" date="2013" name="Appl. Environ. Microbiol.">
        <title>Camphor pathway redux: functional recombinant expression of 2,5- and 3,6-diketocamphane monooxygenases of Pseudomonas putida ATCC 17453 with their cognate flavin reductase catalyzing Baeyer-Villiger reactions.</title>
        <authorList>
            <person name="Iwaki H."/>
            <person name="Grosse S."/>
            <person name="Bergeron H."/>
            <person name="Leisch H."/>
            <person name="Morley K."/>
            <person name="Hasegawa Y."/>
            <person name="Lau P.C.K."/>
        </authorList>
    </citation>
    <scope>NUCLEOTIDE SEQUENCE</scope>
    <source>
        <strain evidence="9">ATCC 17453</strain>
        <plasmid evidence="9">CAM</plasmid>
    </source>
</reference>
<keyword evidence="4 7" id="KW-1133">Transmembrane helix</keyword>
<feature type="transmembrane region" description="Helical" evidence="7">
    <location>
        <begin position="430"/>
        <end position="450"/>
    </location>
</feature>
<protein>
    <submittedName>
        <fullName evidence="9">Putative transporter</fullName>
    </submittedName>
</protein>
<evidence type="ECO:0000256" key="2">
    <source>
        <dbReference type="ARBA" id="ARBA00022475"/>
    </source>
</evidence>
<feature type="transmembrane region" description="Helical" evidence="7">
    <location>
        <begin position="762"/>
        <end position="786"/>
    </location>
</feature>
<dbReference type="EMBL" id="AB771747">
    <property type="protein sequence ID" value="BAN13306.1"/>
    <property type="molecule type" value="Genomic_DNA"/>
</dbReference>
<feature type="region of interest" description="Disordered" evidence="6">
    <location>
        <begin position="796"/>
        <end position="818"/>
    </location>
</feature>
<dbReference type="PROSITE" id="PS50156">
    <property type="entry name" value="SSD"/>
    <property type="match status" value="1"/>
</dbReference>
<feature type="transmembrane region" description="Helical" evidence="7">
    <location>
        <begin position="733"/>
        <end position="750"/>
    </location>
</feature>
<keyword evidence="2" id="KW-1003">Cell membrane</keyword>
<evidence type="ECO:0000256" key="3">
    <source>
        <dbReference type="ARBA" id="ARBA00022692"/>
    </source>
</evidence>
<proteinExistence type="predicted"/>
<feature type="transmembrane region" description="Helical" evidence="7">
    <location>
        <begin position="688"/>
        <end position="712"/>
    </location>
</feature>
<feature type="domain" description="SSD" evidence="8">
    <location>
        <begin position="286"/>
        <end position="397"/>
    </location>
</feature>
<evidence type="ECO:0000256" key="5">
    <source>
        <dbReference type="ARBA" id="ARBA00023136"/>
    </source>
</evidence>
<dbReference type="InterPro" id="IPR050545">
    <property type="entry name" value="Mycobact_MmpL"/>
</dbReference>
<feature type="transmembrane region" description="Helical" evidence="7">
    <location>
        <begin position="301"/>
        <end position="323"/>
    </location>
</feature>
<evidence type="ECO:0000256" key="4">
    <source>
        <dbReference type="ARBA" id="ARBA00022989"/>
    </source>
</evidence>
<dbReference type="PANTHER" id="PTHR33406:SF10">
    <property type="entry name" value="SSD DOMAIN-CONTAINING PROTEIN"/>
    <property type="match status" value="1"/>
</dbReference>